<dbReference type="PANTHER" id="PTHR15944">
    <property type="entry name" value="FARNESYLCYSTEINE LYASE"/>
    <property type="match status" value="1"/>
</dbReference>
<dbReference type="Pfam" id="PF07156">
    <property type="entry name" value="Prenylcys_lyase"/>
    <property type="match status" value="1"/>
</dbReference>
<evidence type="ECO:0000256" key="8">
    <source>
        <dbReference type="SAM" id="SignalP"/>
    </source>
</evidence>
<evidence type="ECO:0000256" key="7">
    <source>
        <dbReference type="ARBA" id="ARBA00023180"/>
    </source>
</evidence>
<feature type="chain" id="PRO_5034292845" description="Prenylcysteine lyase domain-containing protein" evidence="8">
    <location>
        <begin position="21"/>
        <end position="475"/>
    </location>
</feature>
<sequence length="475" mass="53096">MRSWVLITILLATLVALGVGDPLQTVIRVCHRRKSVAIIGGGAAGTSAAFWLHNVLPETDLTIYDDQPLLGGRSRVVPIKDNASLGWIEQGASIFVEKNFNLMNATERFGLERVRMVDDMLKRGLGVWDGKQFLFEQSGWGWWDTVKALWRYTWAPIRFRHLLQKTLTDFFSIYEPQSPFYGVADVIKRYGWEAMVNSTASDFLGQQGIGEQFSQEIIQTGTRANYGQDLNVLHGFAAMVSMATDGAWSVKDGNYQIFEAFAKASQASLRLNTSVQAIRNVTEINADGRFESRYAVSADDGTEDIYDVIIIASPLHGDSSLSLPFPVSDHHREYHTVHVTLVAGFPNPEYFARTADTIPSAIITTGYPLTEHFNNSTSPFTTFAVHRILDNGESVVKMFSPGRLSEDLLDQLFYNRSWIVQKPWRAFPKLYPSSEDDEWPDLILDGLGEQETGIIYLNAFESFISVSPIVAEGIG</sequence>
<dbReference type="Gene3D" id="3.50.50.60">
    <property type="entry name" value="FAD/NAD(P)-binding domain"/>
    <property type="match status" value="1"/>
</dbReference>
<feature type="domain" description="Prenylcysteine lyase" evidence="9">
    <location>
        <begin position="135"/>
        <end position="466"/>
    </location>
</feature>
<proteinExistence type="inferred from homology"/>
<accession>A0A8H7BIW3</accession>
<dbReference type="InterPro" id="IPR036188">
    <property type="entry name" value="FAD/NAD-bd_sf"/>
</dbReference>
<comment type="cofactor">
    <cofactor evidence="1">
        <name>FAD</name>
        <dbReference type="ChEBI" id="CHEBI:57692"/>
    </cofactor>
</comment>
<name>A0A8H7BIW3_9FUNG</name>
<keyword evidence="11" id="KW-1185">Reference proteome</keyword>
<evidence type="ECO:0000256" key="6">
    <source>
        <dbReference type="ARBA" id="ARBA00023002"/>
    </source>
</evidence>
<gene>
    <name evidence="10" type="ORF">EC973_005887</name>
</gene>
<dbReference type="GO" id="GO:0030328">
    <property type="term" value="P:prenylcysteine catabolic process"/>
    <property type="evidence" value="ECO:0007669"/>
    <property type="project" value="InterPro"/>
</dbReference>
<keyword evidence="6" id="KW-0560">Oxidoreductase</keyword>
<dbReference type="AlphaFoldDB" id="A0A8H7BIW3"/>
<evidence type="ECO:0000256" key="2">
    <source>
        <dbReference type="ARBA" id="ARBA00009967"/>
    </source>
</evidence>
<dbReference type="Proteomes" id="UP000605846">
    <property type="component" value="Unassembled WGS sequence"/>
</dbReference>
<dbReference type="PANTHER" id="PTHR15944:SF0">
    <property type="entry name" value="PRENYLCYSTEINE LYASE DOMAIN-CONTAINING PROTEIN"/>
    <property type="match status" value="1"/>
</dbReference>
<protein>
    <recommendedName>
        <fullName evidence="9">Prenylcysteine lyase domain-containing protein</fullName>
    </recommendedName>
</protein>
<dbReference type="SUPFAM" id="SSF51905">
    <property type="entry name" value="FAD/NAD(P)-binding domain"/>
    <property type="match status" value="1"/>
</dbReference>
<dbReference type="InterPro" id="IPR010795">
    <property type="entry name" value="Prenylcys_lyase"/>
</dbReference>
<keyword evidence="3" id="KW-0285">Flavoprotein</keyword>
<comment type="caution">
    <text evidence="10">The sequence shown here is derived from an EMBL/GenBank/DDBJ whole genome shotgun (WGS) entry which is preliminary data.</text>
</comment>
<evidence type="ECO:0000259" key="9">
    <source>
        <dbReference type="Pfam" id="PF07156"/>
    </source>
</evidence>
<dbReference type="GO" id="GO:0030327">
    <property type="term" value="P:prenylated protein catabolic process"/>
    <property type="evidence" value="ECO:0007669"/>
    <property type="project" value="TreeGrafter"/>
</dbReference>
<evidence type="ECO:0000256" key="4">
    <source>
        <dbReference type="ARBA" id="ARBA00022729"/>
    </source>
</evidence>
<evidence type="ECO:0000313" key="11">
    <source>
        <dbReference type="Proteomes" id="UP000605846"/>
    </source>
</evidence>
<feature type="signal peptide" evidence="8">
    <location>
        <begin position="1"/>
        <end position="20"/>
    </location>
</feature>
<dbReference type="InterPro" id="IPR017046">
    <property type="entry name" value="Prenylcysteine_Oxase1"/>
</dbReference>
<keyword evidence="4 8" id="KW-0732">Signal</keyword>
<evidence type="ECO:0000256" key="3">
    <source>
        <dbReference type="ARBA" id="ARBA00022630"/>
    </source>
</evidence>
<dbReference type="EMBL" id="JABAYA010000344">
    <property type="protein sequence ID" value="KAF7720866.1"/>
    <property type="molecule type" value="Genomic_DNA"/>
</dbReference>
<organism evidence="10 11">
    <name type="scientific">Apophysomyces ossiformis</name>
    <dbReference type="NCBI Taxonomy" id="679940"/>
    <lineage>
        <taxon>Eukaryota</taxon>
        <taxon>Fungi</taxon>
        <taxon>Fungi incertae sedis</taxon>
        <taxon>Mucoromycota</taxon>
        <taxon>Mucoromycotina</taxon>
        <taxon>Mucoromycetes</taxon>
        <taxon>Mucorales</taxon>
        <taxon>Mucorineae</taxon>
        <taxon>Mucoraceae</taxon>
        <taxon>Apophysomyces</taxon>
    </lineage>
</organism>
<dbReference type="GO" id="GO:0001735">
    <property type="term" value="F:prenylcysteine oxidase activity"/>
    <property type="evidence" value="ECO:0007669"/>
    <property type="project" value="InterPro"/>
</dbReference>
<keyword evidence="5" id="KW-0274">FAD</keyword>
<reference evidence="10" key="1">
    <citation type="submission" date="2020-01" db="EMBL/GenBank/DDBJ databases">
        <title>Genome Sequencing of Three Apophysomyces-Like Fungal Strains Confirms a Novel Fungal Genus in the Mucoromycota with divergent Burkholderia-like Endosymbiotic Bacteria.</title>
        <authorList>
            <person name="Stajich J.E."/>
            <person name="Macias A.M."/>
            <person name="Carter-House D."/>
            <person name="Lovett B."/>
            <person name="Kasson L.R."/>
            <person name="Berry K."/>
            <person name="Grigoriev I."/>
            <person name="Chang Y."/>
            <person name="Spatafora J."/>
            <person name="Kasson M.T."/>
        </authorList>
    </citation>
    <scope>NUCLEOTIDE SEQUENCE</scope>
    <source>
        <strain evidence="10">NRRL A-21654</strain>
    </source>
</reference>
<dbReference type="OrthoDB" id="437369at2759"/>
<evidence type="ECO:0000256" key="5">
    <source>
        <dbReference type="ARBA" id="ARBA00022827"/>
    </source>
</evidence>
<comment type="similarity">
    <text evidence="2">Belongs to the prenylcysteine oxidase family.</text>
</comment>
<keyword evidence="7" id="KW-0325">Glycoprotein</keyword>
<evidence type="ECO:0000313" key="10">
    <source>
        <dbReference type="EMBL" id="KAF7720866.1"/>
    </source>
</evidence>
<evidence type="ECO:0000256" key="1">
    <source>
        <dbReference type="ARBA" id="ARBA00001974"/>
    </source>
</evidence>